<keyword evidence="2" id="KW-1185">Reference proteome</keyword>
<proteinExistence type="predicted"/>
<name>A0A9D4CZD5_DREPO</name>
<comment type="caution">
    <text evidence="1">The sequence shown here is derived from an EMBL/GenBank/DDBJ whole genome shotgun (WGS) entry which is preliminary data.</text>
</comment>
<accession>A0A9D4CZD5</accession>
<dbReference type="AlphaFoldDB" id="A0A9D4CZD5"/>
<dbReference type="Proteomes" id="UP000828390">
    <property type="component" value="Unassembled WGS sequence"/>
</dbReference>
<sequence>MASAICVHLRKEDVNNRIQDSAQQLVLEFRAPDDDAFQYDAKRRVVEIVVKEIDAWEKAGQFWRQTMGYFLHIIEEEFTTLDEECLEAEAALDSTDVMQHGK</sequence>
<reference evidence="1" key="2">
    <citation type="submission" date="2020-11" db="EMBL/GenBank/DDBJ databases">
        <authorList>
            <person name="McCartney M.A."/>
            <person name="Auch B."/>
            <person name="Kono T."/>
            <person name="Mallez S."/>
            <person name="Becker A."/>
            <person name="Gohl D.M."/>
            <person name="Silverstein K.A.T."/>
            <person name="Koren S."/>
            <person name="Bechman K.B."/>
            <person name="Herman A."/>
            <person name="Abrahante J.E."/>
            <person name="Garbe J."/>
        </authorList>
    </citation>
    <scope>NUCLEOTIDE SEQUENCE</scope>
    <source>
        <strain evidence="1">Duluth1</strain>
        <tissue evidence="1">Whole animal</tissue>
    </source>
</reference>
<gene>
    <name evidence="1" type="ORF">DPMN_041466</name>
</gene>
<dbReference type="EMBL" id="JAIWYP010000011">
    <property type="protein sequence ID" value="KAH3735006.1"/>
    <property type="molecule type" value="Genomic_DNA"/>
</dbReference>
<organism evidence="1 2">
    <name type="scientific">Dreissena polymorpha</name>
    <name type="common">Zebra mussel</name>
    <name type="synonym">Mytilus polymorpha</name>
    <dbReference type="NCBI Taxonomy" id="45954"/>
    <lineage>
        <taxon>Eukaryota</taxon>
        <taxon>Metazoa</taxon>
        <taxon>Spiralia</taxon>
        <taxon>Lophotrochozoa</taxon>
        <taxon>Mollusca</taxon>
        <taxon>Bivalvia</taxon>
        <taxon>Autobranchia</taxon>
        <taxon>Heteroconchia</taxon>
        <taxon>Euheterodonta</taxon>
        <taxon>Imparidentia</taxon>
        <taxon>Neoheterodontei</taxon>
        <taxon>Myida</taxon>
        <taxon>Dreissenoidea</taxon>
        <taxon>Dreissenidae</taxon>
        <taxon>Dreissena</taxon>
    </lineage>
</organism>
<protein>
    <submittedName>
        <fullName evidence="1">Uncharacterized protein</fullName>
    </submittedName>
</protein>
<evidence type="ECO:0000313" key="1">
    <source>
        <dbReference type="EMBL" id="KAH3735006.1"/>
    </source>
</evidence>
<evidence type="ECO:0000313" key="2">
    <source>
        <dbReference type="Proteomes" id="UP000828390"/>
    </source>
</evidence>
<reference evidence="1" key="1">
    <citation type="journal article" date="2019" name="bioRxiv">
        <title>The Genome of the Zebra Mussel, Dreissena polymorpha: A Resource for Invasive Species Research.</title>
        <authorList>
            <person name="McCartney M.A."/>
            <person name="Auch B."/>
            <person name="Kono T."/>
            <person name="Mallez S."/>
            <person name="Zhang Y."/>
            <person name="Obille A."/>
            <person name="Becker A."/>
            <person name="Abrahante J.E."/>
            <person name="Garbe J."/>
            <person name="Badalamenti J.P."/>
            <person name="Herman A."/>
            <person name="Mangelson H."/>
            <person name="Liachko I."/>
            <person name="Sullivan S."/>
            <person name="Sone E.D."/>
            <person name="Koren S."/>
            <person name="Silverstein K.A.T."/>
            <person name="Beckman K.B."/>
            <person name="Gohl D.M."/>
        </authorList>
    </citation>
    <scope>NUCLEOTIDE SEQUENCE</scope>
    <source>
        <strain evidence="1">Duluth1</strain>
        <tissue evidence="1">Whole animal</tissue>
    </source>
</reference>